<dbReference type="EMBL" id="CAJVRL010000081">
    <property type="protein sequence ID" value="CAG8957878.1"/>
    <property type="molecule type" value="Genomic_DNA"/>
</dbReference>
<evidence type="ECO:0000313" key="11">
    <source>
        <dbReference type="Proteomes" id="UP000696280"/>
    </source>
</evidence>
<feature type="compositionally biased region" description="Basic residues" evidence="6">
    <location>
        <begin position="1119"/>
        <end position="1131"/>
    </location>
</feature>
<keyword evidence="3" id="KW-0963">Cytoplasm</keyword>
<protein>
    <recommendedName>
        <fullName evidence="5">Ribosome quality control complex subunit 2</fullName>
    </recommendedName>
</protein>
<feature type="compositionally biased region" description="Basic and acidic residues" evidence="6">
    <location>
        <begin position="937"/>
        <end position="957"/>
    </location>
</feature>
<gene>
    <name evidence="10" type="ORF">HYFRA_00000218</name>
</gene>
<dbReference type="AlphaFoldDB" id="A0A9N9PWK2"/>
<dbReference type="GO" id="GO:0000049">
    <property type="term" value="F:tRNA binding"/>
    <property type="evidence" value="ECO:0007669"/>
    <property type="project" value="TreeGrafter"/>
</dbReference>
<feature type="compositionally biased region" description="Low complexity" evidence="6">
    <location>
        <begin position="765"/>
        <end position="779"/>
    </location>
</feature>
<evidence type="ECO:0000256" key="5">
    <source>
        <dbReference type="ARBA" id="ARBA00070414"/>
    </source>
</evidence>
<dbReference type="GO" id="GO:1990112">
    <property type="term" value="C:RQC complex"/>
    <property type="evidence" value="ECO:0007669"/>
    <property type="project" value="TreeGrafter"/>
</dbReference>
<evidence type="ECO:0000259" key="8">
    <source>
        <dbReference type="Pfam" id="PF05670"/>
    </source>
</evidence>
<evidence type="ECO:0000256" key="1">
    <source>
        <dbReference type="ARBA" id="ARBA00004496"/>
    </source>
</evidence>
<feature type="chain" id="PRO_5040393280" description="Ribosome quality control complex subunit 2" evidence="7">
    <location>
        <begin position="20"/>
        <end position="1131"/>
    </location>
</feature>
<feature type="domain" description="NFACT RNA-binding" evidence="8">
    <location>
        <begin position="616"/>
        <end position="729"/>
    </location>
</feature>
<name>A0A9N9PWK2_9HELO</name>
<feature type="compositionally biased region" description="Basic residues" evidence="6">
    <location>
        <begin position="901"/>
        <end position="913"/>
    </location>
</feature>
<feature type="domain" description="NFACT protein C-terminal" evidence="9">
    <location>
        <begin position="994"/>
        <end position="1101"/>
    </location>
</feature>
<feature type="compositionally biased region" description="Polar residues" evidence="6">
    <location>
        <begin position="877"/>
        <end position="892"/>
    </location>
</feature>
<reference evidence="10" key="1">
    <citation type="submission" date="2021-07" db="EMBL/GenBank/DDBJ databases">
        <authorList>
            <person name="Durling M."/>
        </authorList>
    </citation>
    <scope>NUCLEOTIDE SEQUENCE</scope>
</reference>
<dbReference type="Proteomes" id="UP000696280">
    <property type="component" value="Unassembled WGS sequence"/>
</dbReference>
<dbReference type="FunFam" id="2.30.310.10:FF:000003">
    <property type="entry name" value="Zinc knuckle domain containing protein"/>
    <property type="match status" value="1"/>
</dbReference>
<feature type="region of interest" description="Disordered" evidence="6">
    <location>
        <begin position="1106"/>
        <end position="1131"/>
    </location>
</feature>
<feature type="signal peptide" evidence="7">
    <location>
        <begin position="1"/>
        <end position="19"/>
    </location>
</feature>
<evidence type="ECO:0000313" key="10">
    <source>
        <dbReference type="EMBL" id="CAG8957878.1"/>
    </source>
</evidence>
<feature type="region of interest" description="Disordered" evidence="6">
    <location>
        <begin position="756"/>
        <end position="981"/>
    </location>
</feature>
<comment type="similarity">
    <text evidence="2">Belongs to the NEMF family.</text>
</comment>
<dbReference type="Pfam" id="PF05670">
    <property type="entry name" value="NFACT-R_1"/>
    <property type="match status" value="1"/>
</dbReference>
<feature type="compositionally biased region" description="Acidic residues" evidence="6">
    <location>
        <begin position="796"/>
        <end position="811"/>
    </location>
</feature>
<dbReference type="Pfam" id="PF11923">
    <property type="entry name" value="NFACT-C"/>
    <property type="match status" value="1"/>
</dbReference>
<dbReference type="PANTHER" id="PTHR15239:SF6">
    <property type="entry name" value="RIBOSOME QUALITY CONTROL COMPLEX SUBUNIT NEMF"/>
    <property type="match status" value="1"/>
</dbReference>
<evidence type="ECO:0000256" key="3">
    <source>
        <dbReference type="ARBA" id="ARBA00022490"/>
    </source>
</evidence>
<feature type="compositionally biased region" description="Basic and acidic residues" evidence="6">
    <location>
        <begin position="528"/>
        <end position="540"/>
    </location>
</feature>
<dbReference type="GO" id="GO:0043023">
    <property type="term" value="F:ribosomal large subunit binding"/>
    <property type="evidence" value="ECO:0007669"/>
    <property type="project" value="TreeGrafter"/>
</dbReference>
<evidence type="ECO:0000256" key="4">
    <source>
        <dbReference type="ARBA" id="ARBA00023054"/>
    </source>
</evidence>
<dbReference type="InterPro" id="IPR051608">
    <property type="entry name" value="RQC_Subunit_NEMF"/>
</dbReference>
<dbReference type="PANTHER" id="PTHR15239">
    <property type="entry name" value="NUCLEAR EXPORT MEDIATOR FACTOR NEMF"/>
    <property type="match status" value="1"/>
</dbReference>
<evidence type="ECO:0000256" key="7">
    <source>
        <dbReference type="SAM" id="SignalP"/>
    </source>
</evidence>
<dbReference type="Pfam" id="PF05833">
    <property type="entry name" value="NFACT_N"/>
    <property type="match status" value="1"/>
</dbReference>
<dbReference type="OrthoDB" id="207084at2759"/>
<keyword evidence="11" id="KW-1185">Reference proteome</keyword>
<evidence type="ECO:0000259" key="9">
    <source>
        <dbReference type="Pfam" id="PF11923"/>
    </source>
</evidence>
<feature type="region of interest" description="Disordered" evidence="6">
    <location>
        <begin position="510"/>
        <end position="540"/>
    </location>
</feature>
<comment type="caution">
    <text evidence="10">The sequence shown here is derived from an EMBL/GenBank/DDBJ whole genome shotgun (WGS) entry which is preliminary data.</text>
</comment>
<dbReference type="GO" id="GO:0005737">
    <property type="term" value="C:cytoplasm"/>
    <property type="evidence" value="ECO:0007669"/>
    <property type="project" value="UniProtKB-SubCell"/>
</dbReference>
<dbReference type="GO" id="GO:0072344">
    <property type="term" value="P:rescue of stalled ribosome"/>
    <property type="evidence" value="ECO:0007669"/>
    <property type="project" value="TreeGrafter"/>
</dbReference>
<feature type="compositionally biased region" description="Low complexity" evidence="6">
    <location>
        <begin position="1106"/>
        <end position="1115"/>
    </location>
</feature>
<feature type="compositionally biased region" description="Acidic residues" evidence="6">
    <location>
        <begin position="510"/>
        <end position="527"/>
    </location>
</feature>
<evidence type="ECO:0000256" key="6">
    <source>
        <dbReference type="SAM" id="MobiDB-lite"/>
    </source>
</evidence>
<dbReference type="GO" id="GO:1990116">
    <property type="term" value="P:ribosome-associated ubiquitin-dependent protein catabolic process"/>
    <property type="evidence" value="ECO:0007669"/>
    <property type="project" value="TreeGrafter"/>
</dbReference>
<accession>A0A9N9PWK2</accession>
<proteinExistence type="inferred from homology"/>
<keyword evidence="4" id="KW-0175">Coiled coil</keyword>
<sequence>MKSMLSGVCSLSVLHSTVGVRCSTVALCGNPAFISHTLEFCKVPRHHHHRSSAHSRPWHSVAKDTAVNNMKQRFSSLDVKVIAHELSNALLTLRVSNIYDLSSKIFLIKFAKPENKQQIIIDSGFRCHLTEYARATAADQSDFVKKLRKVLKTRRVTAVSQIGTDRIIEFQFSDGLYKLYLEFYASGNIILTDKELNILALLRIVPEGDGQEELRVGLKYSLDNRQNYGGIPALTKERLQTALQSAVDRGDDGLVAGKKAKKKGADALRRALAVSITEYPPMLVDHAMRTMDFDATLKPAEVLQNESLLDNLMRSLQEAQRVIEEITSSSVAKGYIIAKKKDGYEETPEEGDARKGLLYEDFHPFRPQQFEGDPATKFLEFEGFNKTVDEFFSSIEGQKLESKLQERESNAKRKIEAARRDQAKRLDGLQEIQALNERKAAAIEANVERVQEAMDAVNGLIAQGMDWVEIGKLIEVEKKRGNQVASMIKLPLKLHENTVTLLLNEEVFDEEEDSAYETDENFSDSEDEGPKQKEAKQKGVEKRLSIDIDLGISPWSNAGEYYDHKKMAASKEVKTLQSSNIALKSQEAKIAQDLKKGLKQEKDVLRPVRRQMWFEKFTWFISSDGYLVLGGKDSQQAEMLYKRYMRKGDAYLHADIRGAAVVIVRNNPKTPDAPIPPSTLSQAGSLVVSCSDAWDSKAGMSAWWANASQVSKAAPGGDFLPAGSFSVSGKKNFLPPAPLLLGFGVIFRISDESKSRHMKHRVVDDSPSVTETTSSVTGDGDADELASCAPTLVDDSGSDDGEDRESEDEDLEPKLNPLQTQSAAEPHISDADDDQEQDVTKRVGELAIVANPESSELKSPTHHPDVSDDESEAPTDHNITIGTQTPNPQNGNKKGGPAPVKRGKRGKAKKMATKYKDQDEEDRLAAQQLIGSTAGQEKARAEAEAKEKRELELAFQKERRRAQHQRSQQETAAHEKLRKEKMEQGLDDVDDAEEEKMAALDSLVGTPLRGDEILEAIPFCAPYSAMGKFKYKVKLQPGAQKKGKAIKEILGWWLAVSTTRGVIDEKSEDGEKMWPKEVELLKGWKVEEITNTIPVSKVRVMMAGGSSSAANAKGNQGKGKGKVSGRGGKKR</sequence>
<evidence type="ECO:0000256" key="2">
    <source>
        <dbReference type="ARBA" id="ARBA00008318"/>
    </source>
</evidence>
<feature type="compositionally biased region" description="Basic and acidic residues" evidence="6">
    <location>
        <begin position="972"/>
        <end position="981"/>
    </location>
</feature>
<comment type="subcellular location">
    <subcellularLocation>
        <location evidence="1">Cytoplasm</location>
    </subcellularLocation>
</comment>
<dbReference type="InterPro" id="IPR008532">
    <property type="entry name" value="NFACT_RNA-bd"/>
</dbReference>
<organism evidence="10 11">
    <name type="scientific">Hymenoscyphus fraxineus</name>
    <dbReference type="NCBI Taxonomy" id="746836"/>
    <lineage>
        <taxon>Eukaryota</taxon>
        <taxon>Fungi</taxon>
        <taxon>Dikarya</taxon>
        <taxon>Ascomycota</taxon>
        <taxon>Pezizomycotina</taxon>
        <taxon>Leotiomycetes</taxon>
        <taxon>Helotiales</taxon>
        <taxon>Helotiaceae</taxon>
        <taxon>Hymenoscyphus</taxon>
    </lineage>
</organism>
<keyword evidence="7" id="KW-0732">Signal</keyword>
<dbReference type="InterPro" id="IPR021846">
    <property type="entry name" value="NFACT-C"/>
</dbReference>
<dbReference type="Gene3D" id="2.30.310.10">
    <property type="entry name" value="ibrinogen binding protein from staphylococcus aureus domain"/>
    <property type="match status" value="1"/>
</dbReference>